<accession>A0ABV4UE84</accession>
<comment type="caution">
    <text evidence="9">The sequence shown here is derived from an EMBL/GenBank/DDBJ whole genome shotgun (WGS) entry which is preliminary data.</text>
</comment>
<keyword evidence="5" id="KW-0660">Purine salvage</keyword>
<reference evidence="10" key="1">
    <citation type="submission" date="2024-06" db="EMBL/GenBank/DDBJ databases">
        <title>Radixoralia hellwigii gen. nov., sp nov., isolated from a root canal in the human oral cavity.</title>
        <authorList>
            <person name="Bartsch S."/>
            <person name="Wittmer A."/>
            <person name="Schulz A.-K."/>
            <person name="Neumann-Schaal M."/>
            <person name="Wolf J."/>
            <person name="Gronow S."/>
            <person name="Tennert C."/>
            <person name="Haecker G."/>
            <person name="Cieplik F."/>
            <person name="Al-Ahmad A."/>
        </authorList>
    </citation>
    <scope>NUCLEOTIDE SEQUENCE [LARGE SCALE GENOMIC DNA]</scope>
    <source>
        <strain evidence="10">Wk13</strain>
    </source>
</reference>
<evidence type="ECO:0000313" key="10">
    <source>
        <dbReference type="Proteomes" id="UP001574673"/>
    </source>
</evidence>
<evidence type="ECO:0000256" key="7">
    <source>
        <dbReference type="ARBA" id="ARBA00023136"/>
    </source>
</evidence>
<keyword evidence="7" id="KW-0472">Membrane</keyword>
<dbReference type="InterPro" id="IPR000836">
    <property type="entry name" value="PRTase_dom"/>
</dbReference>
<dbReference type="SUPFAM" id="SSF53271">
    <property type="entry name" value="PRTase-like"/>
    <property type="match status" value="1"/>
</dbReference>
<organism evidence="9 10">
    <name type="scientific">Dentiradicibacter hellwigii</name>
    <dbReference type="NCBI Taxonomy" id="3149053"/>
    <lineage>
        <taxon>Bacteria</taxon>
        <taxon>Pseudomonadati</taxon>
        <taxon>Pseudomonadota</taxon>
        <taxon>Betaproteobacteria</taxon>
        <taxon>Rhodocyclales</taxon>
        <taxon>Rhodocyclaceae</taxon>
        <taxon>Dentiradicibacter</taxon>
    </lineage>
</organism>
<evidence type="ECO:0000256" key="3">
    <source>
        <dbReference type="ARBA" id="ARBA00022679"/>
    </source>
</evidence>
<proteinExistence type="predicted"/>
<gene>
    <name evidence="9" type="primary">gpt</name>
    <name evidence="9" type="ORF">ABCS64_04195</name>
</gene>
<keyword evidence="6" id="KW-0460">Magnesium</keyword>
<name>A0ABV4UE84_9RHOO</name>
<keyword evidence="4" id="KW-0479">Metal-binding</keyword>
<evidence type="ECO:0000256" key="4">
    <source>
        <dbReference type="ARBA" id="ARBA00022723"/>
    </source>
</evidence>
<evidence type="ECO:0000256" key="2">
    <source>
        <dbReference type="ARBA" id="ARBA00022676"/>
    </source>
</evidence>
<dbReference type="EMBL" id="JBEUWX010000002">
    <property type="protein sequence ID" value="MFA9949535.1"/>
    <property type="molecule type" value="Genomic_DNA"/>
</dbReference>
<evidence type="ECO:0000313" key="9">
    <source>
        <dbReference type="EMBL" id="MFA9949535.1"/>
    </source>
</evidence>
<dbReference type="GO" id="GO:0000310">
    <property type="term" value="F:xanthine phosphoribosyltransferase activity"/>
    <property type="evidence" value="ECO:0007669"/>
    <property type="project" value="UniProtKB-EC"/>
</dbReference>
<dbReference type="InterPro" id="IPR029057">
    <property type="entry name" value="PRTase-like"/>
</dbReference>
<dbReference type="EC" id="2.4.2.22" evidence="9"/>
<dbReference type="Gene3D" id="3.40.50.2020">
    <property type="match status" value="1"/>
</dbReference>
<keyword evidence="10" id="KW-1185">Reference proteome</keyword>
<dbReference type="NCBIfam" id="NF006613">
    <property type="entry name" value="PRK09177.1"/>
    <property type="match status" value="1"/>
</dbReference>
<evidence type="ECO:0000256" key="6">
    <source>
        <dbReference type="ARBA" id="ARBA00022842"/>
    </source>
</evidence>
<feature type="domain" description="Phosphoribosyltransferase" evidence="8">
    <location>
        <begin position="40"/>
        <end position="160"/>
    </location>
</feature>
<evidence type="ECO:0000256" key="5">
    <source>
        <dbReference type="ARBA" id="ARBA00022726"/>
    </source>
</evidence>
<dbReference type="Pfam" id="PF00156">
    <property type="entry name" value="Pribosyltran"/>
    <property type="match status" value="1"/>
</dbReference>
<protein>
    <submittedName>
        <fullName evidence="9">Xanthine phosphoribosyltransferase</fullName>
        <ecNumber evidence="9">2.4.2.22</ecNumber>
    </submittedName>
</protein>
<keyword evidence="2 9" id="KW-0328">Glycosyltransferase</keyword>
<dbReference type="PANTHER" id="PTHR39563:SF1">
    <property type="entry name" value="XANTHINE-GUANINE PHOSPHORIBOSYLTRANSFERASE"/>
    <property type="match status" value="1"/>
</dbReference>
<evidence type="ECO:0000259" key="8">
    <source>
        <dbReference type="Pfam" id="PF00156"/>
    </source>
</evidence>
<evidence type="ECO:0000256" key="1">
    <source>
        <dbReference type="ARBA" id="ARBA00022475"/>
    </source>
</evidence>
<keyword evidence="3 9" id="KW-0808">Transferase</keyword>
<dbReference type="PANTHER" id="PTHR39563">
    <property type="entry name" value="XANTHINE PHOSPHORIBOSYLTRANSFERASE"/>
    <property type="match status" value="1"/>
</dbReference>
<dbReference type="RefSeq" id="WP_418890654.1">
    <property type="nucleotide sequence ID" value="NZ_JBEUWX010000002.1"/>
</dbReference>
<dbReference type="InterPro" id="IPR023747">
    <property type="entry name" value="Xanthine_Guanine_PRibTrfase"/>
</dbReference>
<sequence length="175" mass="19736">MENAFISPYRDDIVISWPELHRDTRLLCRALMDRGPFKGIIAIARGGLIPAALVARELEIRLLDTICASSYEAASDDGQGAQIMRTEVKILKGVEHDGEGYLLIDDLVDTGATARMIRKLLPKAFFATLYAKPMGREVVDLCVKEFRQDKWVYFPWDIDYTFVPPLKKNCQVDAG</sequence>
<keyword evidence="1" id="KW-1003">Cell membrane</keyword>
<dbReference type="Proteomes" id="UP001574673">
    <property type="component" value="Unassembled WGS sequence"/>
</dbReference>
<dbReference type="CDD" id="cd06223">
    <property type="entry name" value="PRTases_typeI"/>
    <property type="match status" value="1"/>
</dbReference>